<dbReference type="AlphaFoldDB" id="Q75E47"/>
<dbReference type="STRING" id="284811.Q75E47"/>
<dbReference type="GO" id="GO:0005634">
    <property type="term" value="C:nucleus"/>
    <property type="evidence" value="ECO:0000318"/>
    <property type="project" value="GO_Central"/>
</dbReference>
<feature type="compositionally biased region" description="Low complexity" evidence="1">
    <location>
        <begin position="7"/>
        <end position="35"/>
    </location>
</feature>
<feature type="compositionally biased region" description="Low complexity" evidence="1">
    <location>
        <begin position="94"/>
        <end position="105"/>
    </location>
</feature>
<feature type="compositionally biased region" description="Pro residues" evidence="1">
    <location>
        <begin position="80"/>
        <end position="93"/>
    </location>
</feature>
<dbReference type="GO" id="GO:0000122">
    <property type="term" value="P:negative regulation of transcription by RNA polymerase II"/>
    <property type="evidence" value="ECO:0000318"/>
    <property type="project" value="GO_Central"/>
</dbReference>
<name>Q75E47_EREGS</name>
<accession>Q75E47</accession>
<protein>
    <submittedName>
        <fullName evidence="2">ABL177Wp</fullName>
    </submittedName>
</protein>
<sequence>MNIPAVQPQQHQQSAQQPQQGHMEPQGQSMGGSSQHGYQFMQGGGGQLLGSHMNMMASQHPYVIPPPFGNVHFAAQRQPGVPPQPVPVSPQGPGPEQQEAQAPPGAGVGGRGPRARVAEAQPQAQFSGGGLPRRIPMSHMLSSYPVRKYLSNMALLRAHEVVNQVNQSMGKVDDYEYWSRFTKDIFAPDGVLRYARKNGDDTRLFEFAMPIIPSLLKFLGSTGVVRIEMVPQQLHVQVLSNGTIFFEHPRCPVTYFYPDGSYMANFSRIKGIFDASLKIEWCDVCTYSFVPGIEWNSLERVLSDQKVSQKIFQALAGSNAPPDTVPDGNKDYSLKMDQQMPANFSAITQLRSQFKVFHNISSFGLHESLMRVLQVNDVMSYLKNLKVYQRVNNIQSPLESLRSFVAAAEERRRMSQPTTSPTKTTASAPMHGSAQQNPQANPSGLFMATMAYNPAVPKNERKSFKKRPSSEVLLPLSSDDAMKSPMDGSDPDRSSNPYKKMKF</sequence>
<evidence type="ECO:0000256" key="1">
    <source>
        <dbReference type="SAM" id="MobiDB-lite"/>
    </source>
</evidence>
<dbReference type="Pfam" id="PF01803">
    <property type="entry name" value="LIM_bind"/>
    <property type="match status" value="1"/>
</dbReference>
<feature type="region of interest" description="Disordered" evidence="1">
    <location>
        <begin position="69"/>
        <end position="116"/>
    </location>
</feature>
<dbReference type="GO" id="GO:0005667">
    <property type="term" value="C:transcription regulator complex"/>
    <property type="evidence" value="ECO:0000318"/>
    <property type="project" value="GO_Central"/>
</dbReference>
<proteinExistence type="predicted"/>
<feature type="region of interest" description="Disordered" evidence="1">
    <location>
        <begin position="457"/>
        <end position="503"/>
    </location>
</feature>
<keyword evidence="3" id="KW-1185">Reference proteome</keyword>
<organism evidence="2 3">
    <name type="scientific">Eremothecium gossypii (strain ATCC 10895 / CBS 109.51 / FGSC 9923 / NRRL Y-1056)</name>
    <name type="common">Yeast</name>
    <name type="synonym">Ashbya gossypii</name>
    <dbReference type="NCBI Taxonomy" id="284811"/>
    <lineage>
        <taxon>Eukaryota</taxon>
        <taxon>Fungi</taxon>
        <taxon>Dikarya</taxon>
        <taxon>Ascomycota</taxon>
        <taxon>Saccharomycotina</taxon>
        <taxon>Saccharomycetes</taxon>
        <taxon>Saccharomycetales</taxon>
        <taxon>Saccharomycetaceae</taxon>
        <taxon>Eremothecium</taxon>
    </lineage>
</organism>
<feature type="compositionally biased region" description="Polar residues" evidence="1">
    <location>
        <begin position="433"/>
        <end position="442"/>
    </location>
</feature>
<dbReference type="eggNOG" id="ENOG502QUF6">
    <property type="taxonomic scope" value="Eukaryota"/>
</dbReference>
<dbReference type="EMBL" id="AE016815">
    <property type="protein sequence ID" value="AAS50594.1"/>
    <property type="molecule type" value="Genomic_DNA"/>
</dbReference>
<dbReference type="InterPro" id="IPR029005">
    <property type="entry name" value="LIM-bd/SEUSS"/>
</dbReference>
<dbReference type="RefSeq" id="NP_982770.1">
    <property type="nucleotide sequence ID" value="NM_208123.1"/>
</dbReference>
<dbReference type="InParanoid" id="Q75E47"/>
<dbReference type="KEGG" id="ago:AGOS_ABL177W"/>
<dbReference type="OMA" id="HNSAQNT"/>
<dbReference type="FunCoup" id="Q75E47">
    <property type="interactions" value="14"/>
</dbReference>
<gene>
    <name evidence="2" type="ORF">AGOS_ABL177W</name>
</gene>
<dbReference type="Proteomes" id="UP000000591">
    <property type="component" value="Chromosome II"/>
</dbReference>
<feature type="region of interest" description="Disordered" evidence="1">
    <location>
        <begin position="1"/>
        <end position="45"/>
    </location>
</feature>
<dbReference type="GO" id="GO:0003712">
    <property type="term" value="F:transcription coregulator activity"/>
    <property type="evidence" value="ECO:0000318"/>
    <property type="project" value="GO_Central"/>
</dbReference>
<feature type="compositionally biased region" description="Low complexity" evidence="1">
    <location>
        <begin position="417"/>
        <end position="429"/>
    </location>
</feature>
<evidence type="ECO:0000313" key="2">
    <source>
        <dbReference type="EMBL" id="AAS50594.1"/>
    </source>
</evidence>
<evidence type="ECO:0000313" key="3">
    <source>
        <dbReference type="Proteomes" id="UP000000591"/>
    </source>
</evidence>
<dbReference type="GeneID" id="4618850"/>
<dbReference type="PANTHER" id="PTHR10378">
    <property type="entry name" value="LIM DOMAIN-BINDING PROTEIN"/>
    <property type="match status" value="1"/>
</dbReference>
<reference evidence="2 3" key="1">
    <citation type="journal article" date="2004" name="Science">
        <title>The Ashbya gossypii genome as a tool for mapping the ancient Saccharomyces cerevisiae genome.</title>
        <authorList>
            <person name="Dietrich F.S."/>
            <person name="Voegeli S."/>
            <person name="Brachat S."/>
            <person name="Lerch A."/>
            <person name="Gates K."/>
            <person name="Steiner S."/>
            <person name="Mohr C."/>
            <person name="Pohlmann R."/>
            <person name="Luedi P."/>
            <person name="Choi S."/>
            <person name="Wing R.A."/>
            <person name="Flavier A."/>
            <person name="Gaffney T.D."/>
            <person name="Philippsen P."/>
        </authorList>
    </citation>
    <scope>NUCLEOTIDE SEQUENCE [LARGE SCALE GENOMIC DNA]</scope>
    <source>
        <strain evidence="3">ATCC 10895 / CBS 109.51 / FGSC 9923 / NRRL Y-1056</strain>
    </source>
</reference>
<reference evidence="3" key="2">
    <citation type="journal article" date="2013" name="G3 (Bethesda)">
        <title>Genomes of Ashbya fungi isolated from insects reveal four mating-type loci, numerous translocations, lack of transposons, and distinct gene duplications.</title>
        <authorList>
            <person name="Dietrich F.S."/>
            <person name="Voegeli S."/>
            <person name="Kuo S."/>
            <person name="Philippsen P."/>
        </authorList>
    </citation>
    <scope>GENOME REANNOTATION</scope>
    <source>
        <strain evidence="3">ATCC 10895 / CBS 109.51 / FGSC 9923 / NRRL Y-1056</strain>
    </source>
</reference>
<dbReference type="OrthoDB" id="774557at2759"/>
<feature type="region of interest" description="Disordered" evidence="1">
    <location>
        <begin position="409"/>
        <end position="444"/>
    </location>
</feature>
<dbReference type="GO" id="GO:0045944">
    <property type="term" value="P:positive regulation of transcription by RNA polymerase II"/>
    <property type="evidence" value="ECO:0000318"/>
    <property type="project" value="GO_Central"/>
</dbReference>
<dbReference type="HOGENOM" id="CLU_532122_0_0_1"/>